<sequence>MADPPVNSFFTRLNYEVRVQIYAYLEIPGKCARGFILSCRQAYDESVLETKSRLLRLKTEFEKNTGSEATLSDFSAATSLAQLRNVRIDILYSSLNNHNNRCGAFRAGFDVLWRSLLELNLDSLVIMVNGSDDGIYQKWSPSIVPENIFSTALVGSFRERMSRWVRENDLVYETNGLTPPPFKHVTIAWDFRHGGRNDERCLSGSCWAYVGKHCVSRCYWLRTYQRGMTGQLVWTAEERHGIEMGTSTICFLPRLAHTDDEVLVTCSKKGLQIPAQFGQILTLKPTIHVPTRNRLANEATRQKCGFKTFLPQRRKDKEANREQEQFHR</sequence>
<organism evidence="1 2">
    <name type="scientific">Westerdykella ornata</name>
    <dbReference type="NCBI Taxonomy" id="318751"/>
    <lineage>
        <taxon>Eukaryota</taxon>
        <taxon>Fungi</taxon>
        <taxon>Dikarya</taxon>
        <taxon>Ascomycota</taxon>
        <taxon>Pezizomycotina</taxon>
        <taxon>Dothideomycetes</taxon>
        <taxon>Pleosporomycetidae</taxon>
        <taxon>Pleosporales</taxon>
        <taxon>Sporormiaceae</taxon>
        <taxon>Westerdykella</taxon>
    </lineage>
</organism>
<gene>
    <name evidence="1" type="ORF">EI97DRAFT_436732</name>
</gene>
<dbReference type="RefSeq" id="XP_033650187.1">
    <property type="nucleotide sequence ID" value="XM_033799188.1"/>
</dbReference>
<dbReference type="GeneID" id="54552363"/>
<protein>
    <submittedName>
        <fullName evidence="1">Uncharacterized protein</fullName>
    </submittedName>
</protein>
<accession>A0A6A6J9I5</accession>
<dbReference type="AlphaFoldDB" id="A0A6A6J9I5"/>
<evidence type="ECO:0000313" key="1">
    <source>
        <dbReference type="EMBL" id="KAF2272648.1"/>
    </source>
</evidence>
<reference evidence="1" key="1">
    <citation type="journal article" date="2020" name="Stud. Mycol.">
        <title>101 Dothideomycetes genomes: a test case for predicting lifestyles and emergence of pathogens.</title>
        <authorList>
            <person name="Haridas S."/>
            <person name="Albert R."/>
            <person name="Binder M."/>
            <person name="Bloem J."/>
            <person name="Labutti K."/>
            <person name="Salamov A."/>
            <person name="Andreopoulos B."/>
            <person name="Baker S."/>
            <person name="Barry K."/>
            <person name="Bills G."/>
            <person name="Bluhm B."/>
            <person name="Cannon C."/>
            <person name="Castanera R."/>
            <person name="Culley D."/>
            <person name="Daum C."/>
            <person name="Ezra D."/>
            <person name="Gonzalez J."/>
            <person name="Henrissat B."/>
            <person name="Kuo A."/>
            <person name="Liang C."/>
            <person name="Lipzen A."/>
            <person name="Lutzoni F."/>
            <person name="Magnuson J."/>
            <person name="Mondo S."/>
            <person name="Nolan M."/>
            <person name="Ohm R."/>
            <person name="Pangilinan J."/>
            <person name="Park H.-J."/>
            <person name="Ramirez L."/>
            <person name="Alfaro M."/>
            <person name="Sun H."/>
            <person name="Tritt A."/>
            <person name="Yoshinaga Y."/>
            <person name="Zwiers L.-H."/>
            <person name="Turgeon B."/>
            <person name="Goodwin S."/>
            <person name="Spatafora J."/>
            <person name="Crous P."/>
            <person name="Grigoriev I."/>
        </authorList>
    </citation>
    <scope>NUCLEOTIDE SEQUENCE</scope>
    <source>
        <strain evidence="1">CBS 379.55</strain>
    </source>
</reference>
<name>A0A6A6J9I5_WESOR</name>
<dbReference type="EMBL" id="ML986518">
    <property type="protein sequence ID" value="KAF2272648.1"/>
    <property type="molecule type" value="Genomic_DNA"/>
</dbReference>
<dbReference type="Proteomes" id="UP000800097">
    <property type="component" value="Unassembled WGS sequence"/>
</dbReference>
<evidence type="ECO:0000313" key="2">
    <source>
        <dbReference type="Proteomes" id="UP000800097"/>
    </source>
</evidence>
<proteinExistence type="predicted"/>
<keyword evidence="2" id="KW-1185">Reference proteome</keyword>